<dbReference type="OrthoDB" id="5969782at2759"/>
<dbReference type="Proteomes" id="UP000324222">
    <property type="component" value="Unassembled WGS sequence"/>
</dbReference>
<evidence type="ECO:0000313" key="3">
    <source>
        <dbReference type="Proteomes" id="UP000324222"/>
    </source>
</evidence>
<feature type="compositionally biased region" description="Low complexity" evidence="1">
    <location>
        <begin position="302"/>
        <end position="311"/>
    </location>
</feature>
<gene>
    <name evidence="2" type="ORF">E2C01_046583</name>
</gene>
<protein>
    <submittedName>
        <fullName evidence="2">Uncharacterized protein</fullName>
    </submittedName>
</protein>
<evidence type="ECO:0000256" key="1">
    <source>
        <dbReference type="SAM" id="MobiDB-lite"/>
    </source>
</evidence>
<reference evidence="2 3" key="1">
    <citation type="submission" date="2019-05" db="EMBL/GenBank/DDBJ databases">
        <title>Another draft genome of Portunus trituberculatus and its Hox gene families provides insights of decapod evolution.</title>
        <authorList>
            <person name="Jeong J.-H."/>
            <person name="Song I."/>
            <person name="Kim S."/>
            <person name="Choi T."/>
            <person name="Kim D."/>
            <person name="Ryu S."/>
            <person name="Kim W."/>
        </authorList>
    </citation>
    <scope>NUCLEOTIDE SEQUENCE [LARGE SCALE GENOMIC DNA]</scope>
    <source>
        <tissue evidence="2">Muscle</tissue>
    </source>
</reference>
<keyword evidence="3" id="KW-1185">Reference proteome</keyword>
<accession>A0A5B7G579</accession>
<dbReference type="EMBL" id="VSRR010011087">
    <property type="protein sequence ID" value="MPC52707.1"/>
    <property type="molecule type" value="Genomic_DNA"/>
</dbReference>
<evidence type="ECO:0000313" key="2">
    <source>
        <dbReference type="EMBL" id="MPC52707.1"/>
    </source>
</evidence>
<feature type="region of interest" description="Disordered" evidence="1">
    <location>
        <begin position="472"/>
        <end position="527"/>
    </location>
</feature>
<feature type="region of interest" description="Disordered" evidence="1">
    <location>
        <begin position="91"/>
        <end position="163"/>
    </location>
</feature>
<feature type="region of interest" description="Disordered" evidence="1">
    <location>
        <begin position="559"/>
        <end position="582"/>
    </location>
</feature>
<organism evidence="2 3">
    <name type="scientific">Portunus trituberculatus</name>
    <name type="common">Swimming crab</name>
    <name type="synonym">Neptunus trituberculatus</name>
    <dbReference type="NCBI Taxonomy" id="210409"/>
    <lineage>
        <taxon>Eukaryota</taxon>
        <taxon>Metazoa</taxon>
        <taxon>Ecdysozoa</taxon>
        <taxon>Arthropoda</taxon>
        <taxon>Crustacea</taxon>
        <taxon>Multicrustacea</taxon>
        <taxon>Malacostraca</taxon>
        <taxon>Eumalacostraca</taxon>
        <taxon>Eucarida</taxon>
        <taxon>Decapoda</taxon>
        <taxon>Pleocyemata</taxon>
        <taxon>Brachyura</taxon>
        <taxon>Eubrachyura</taxon>
        <taxon>Portunoidea</taxon>
        <taxon>Portunidae</taxon>
        <taxon>Portuninae</taxon>
        <taxon>Portunus</taxon>
    </lineage>
</organism>
<feature type="compositionally biased region" description="Basic and acidic residues" evidence="1">
    <location>
        <begin position="143"/>
        <end position="158"/>
    </location>
</feature>
<feature type="compositionally biased region" description="Basic and acidic residues" evidence="1">
    <location>
        <begin position="197"/>
        <end position="216"/>
    </location>
</feature>
<name>A0A5B7G579_PORTR</name>
<feature type="compositionally biased region" description="Basic and acidic residues" evidence="1">
    <location>
        <begin position="243"/>
        <end position="259"/>
    </location>
</feature>
<proteinExistence type="predicted"/>
<feature type="compositionally biased region" description="Basic and acidic residues" evidence="1">
    <location>
        <begin position="722"/>
        <end position="735"/>
    </location>
</feature>
<feature type="compositionally biased region" description="Basic and acidic residues" evidence="1">
    <location>
        <begin position="270"/>
        <end position="284"/>
    </location>
</feature>
<dbReference type="AlphaFoldDB" id="A0A5B7G579"/>
<feature type="region of interest" description="Disordered" evidence="1">
    <location>
        <begin position="188"/>
        <end position="365"/>
    </location>
</feature>
<feature type="compositionally biased region" description="Basic and acidic residues" evidence="1">
    <location>
        <begin position="503"/>
        <end position="515"/>
    </location>
</feature>
<sequence length="757" mass="85783">MLRGGGLCLAGPGDPALKISPRIRALQDRLMDSLPSDGAWECLSPAQREAILSLHRSRLLSADDSCEPGEGGGRKPMRSHAAFARFTRSRSYDDRLESETDDSGVRGSGATSHNSLEEDSSDTGVKRGPGRLNKVLECQGGKGVREGPQERGGRKGDSKGLGNVNKIISKQMGKAAVPSNITLDCRNVQGEKRRRSRVDVDGPFKDLEAIRERDQEDGASQLRSRPGPSRRTGLVDGDVQPHGLKETHLHALREVKEGGSSEEYDSGVNLKHEDSTDEYMKDLQNRGSEMPLDSECDRSPRSDLSPSPTSPIRHSDNLSPRKPLAERDAFGAWDNSVDRGGHKGRSRDVRASKAPVESRKKAAQGTKLNSAFDYRTCLNQDQAGRYSSSWNNIILNRKVPIKQTAPPARESRFTKNAAAGAVGGGNLASKAAAANNRKPEALSWMVMEPSRTPDRPASRKYLRSKSLDRKYLEDDSTDDDSDFETRRRTERVRRQQRANQEWEAGRGRLHQDRGRQRGPVKAKSAWDLSGQENTLQDDFDDFENVGFRTRSDFRSRWENEDRHRKVSDHSQVGRSGPGNRRSCDFELDYARQDLDMICNDKFDFDRKRWYRRSCDLDLDFEMHHGQQRREELLDGEWGRRVQEHYPIPVEAELFSALAKRSDARYTEQQMLQLQSQGRRGRCEEAITGDAFHLEMEGGRRTRQDDFEEEDMGRRTRLEDYYRARTSLDHRGPDKRPRSRTPHLLRGKLRLLKSILFF</sequence>
<feature type="region of interest" description="Disordered" evidence="1">
    <location>
        <begin position="722"/>
        <end position="741"/>
    </location>
</feature>
<feature type="region of interest" description="Disordered" evidence="1">
    <location>
        <begin position="62"/>
        <end position="81"/>
    </location>
</feature>
<feature type="compositionally biased region" description="Basic and acidic residues" evidence="1">
    <location>
        <begin position="336"/>
        <end position="360"/>
    </location>
</feature>
<comment type="caution">
    <text evidence="2">The sequence shown here is derived from an EMBL/GenBank/DDBJ whole genome shotgun (WGS) entry which is preliminary data.</text>
</comment>